<keyword evidence="2" id="KW-0472">Membrane</keyword>
<accession>A0A0G4G0F7</accession>
<feature type="transmembrane region" description="Helical" evidence="2">
    <location>
        <begin position="290"/>
        <end position="315"/>
    </location>
</feature>
<feature type="transmembrane region" description="Helical" evidence="2">
    <location>
        <begin position="327"/>
        <end position="350"/>
    </location>
</feature>
<feature type="compositionally biased region" description="Basic and acidic residues" evidence="1">
    <location>
        <begin position="386"/>
        <end position="418"/>
    </location>
</feature>
<feature type="transmembrane region" description="Helical" evidence="2">
    <location>
        <begin position="141"/>
        <end position="159"/>
    </location>
</feature>
<feature type="transmembrane region" description="Helical" evidence="2">
    <location>
        <begin position="109"/>
        <end position="129"/>
    </location>
</feature>
<feature type="transmembrane region" description="Helical" evidence="2">
    <location>
        <begin position="257"/>
        <end position="278"/>
    </location>
</feature>
<feature type="compositionally biased region" description="Acidic residues" evidence="1">
    <location>
        <begin position="478"/>
        <end position="497"/>
    </location>
</feature>
<evidence type="ECO:0008006" key="4">
    <source>
        <dbReference type="Google" id="ProtNLM"/>
    </source>
</evidence>
<dbReference type="EMBL" id="CDMZ01000762">
    <property type="protein sequence ID" value="CEM21013.1"/>
    <property type="molecule type" value="Genomic_DNA"/>
</dbReference>
<gene>
    <name evidence="3" type="ORF">Cvel_19528</name>
</gene>
<keyword evidence="2" id="KW-1133">Transmembrane helix</keyword>
<keyword evidence="2" id="KW-0812">Transmembrane</keyword>
<proteinExistence type="predicted"/>
<dbReference type="AlphaFoldDB" id="A0A0G4G0F7"/>
<protein>
    <recommendedName>
        <fullName evidence="4">Transmembrane protein</fullName>
    </recommendedName>
</protein>
<dbReference type="PhylomeDB" id="A0A0G4G0F7"/>
<name>A0A0G4G0F7_9ALVE</name>
<feature type="region of interest" description="Disordered" evidence="1">
    <location>
        <begin position="378"/>
        <end position="443"/>
    </location>
</feature>
<organism evidence="3">
    <name type="scientific">Chromera velia CCMP2878</name>
    <dbReference type="NCBI Taxonomy" id="1169474"/>
    <lineage>
        <taxon>Eukaryota</taxon>
        <taxon>Sar</taxon>
        <taxon>Alveolata</taxon>
        <taxon>Colpodellida</taxon>
        <taxon>Chromeraceae</taxon>
        <taxon>Chromera</taxon>
    </lineage>
</organism>
<sequence>MSILSFSTPAQKSTNYLGRSFCTRPKCLTFFPTPCDLRWGNFREIGPLWQTSSLLFLEITMWILMKTLRPLRSPESEKTTLLEVNDNLAVGFCASQLGLEFFLPLQDFWVFRGVVGCVCILSGLAAALCRFILRSRTLLDVLGIVLVNMLPHIMSIAYVRGAQQHRANTQRRERVGDPPVLAPKVLEEGACACRAVGRVAKFAVSLLSPKRAASQLHCGLIVLIKVLGDYMDVSTDLAAGFLFLGGDTATSSSISVAMRWGVGMTIVVFGAFDALSLAAKWSIPIMSDRICVLVYTVSLCSEVAILCATTVLTVLTWEELEENQSDLTLAVLNLVTTALGIPLGLIILFVNGADAEFNKLMTSVRRLSRRLSGVRMDWPSGGGRSRSRERERDKSPPRGLSLERKAQENAHRAKETTEGRGVCGEDTESPRTMPRSPVSMTRGRSVCFSDDARLDLPPAAALGLFPFPERDLESPSGEVEEEEQEREAEQRETDDDDRMSNVSETAAVGKTISFQIERIQTSLVGVAGASRGSFTERKAEFNNTSPCRNDATPLSADMTSEVKGGDLLGSVFV</sequence>
<feature type="region of interest" description="Disordered" evidence="1">
    <location>
        <begin position="465"/>
        <end position="500"/>
    </location>
</feature>
<evidence type="ECO:0000313" key="3">
    <source>
        <dbReference type="EMBL" id="CEM21013.1"/>
    </source>
</evidence>
<evidence type="ECO:0000256" key="2">
    <source>
        <dbReference type="SAM" id="Phobius"/>
    </source>
</evidence>
<reference evidence="3" key="1">
    <citation type="submission" date="2014-11" db="EMBL/GenBank/DDBJ databases">
        <authorList>
            <person name="Otto D Thomas"/>
            <person name="Naeem Raeece"/>
        </authorList>
    </citation>
    <scope>NUCLEOTIDE SEQUENCE</scope>
</reference>
<evidence type="ECO:0000256" key="1">
    <source>
        <dbReference type="SAM" id="MobiDB-lite"/>
    </source>
</evidence>
<dbReference type="VEuPathDB" id="CryptoDB:Cvel_19528"/>